<dbReference type="EMBL" id="SMTK01000002">
    <property type="protein sequence ID" value="TDK26720.1"/>
    <property type="molecule type" value="Genomic_DNA"/>
</dbReference>
<gene>
    <name evidence="1" type="ORF">E2F48_05940</name>
</gene>
<evidence type="ECO:0000313" key="1">
    <source>
        <dbReference type="EMBL" id="TDK26720.1"/>
    </source>
</evidence>
<dbReference type="Pfam" id="PF07920">
    <property type="entry name" value="DUF1684"/>
    <property type="match status" value="1"/>
</dbReference>
<dbReference type="InterPro" id="IPR012467">
    <property type="entry name" value="DUF1684"/>
</dbReference>
<comment type="caution">
    <text evidence="1">The sequence shown here is derived from an EMBL/GenBank/DDBJ whole genome shotgun (WGS) entry which is preliminary data.</text>
</comment>
<dbReference type="OrthoDB" id="5493262at2"/>
<dbReference type="AlphaFoldDB" id="A0A4R5TZN5"/>
<organism evidence="1 2">
    <name type="scientific">Arthrobacter crusticola</name>
    <dbReference type="NCBI Taxonomy" id="2547960"/>
    <lineage>
        <taxon>Bacteria</taxon>
        <taxon>Bacillati</taxon>
        <taxon>Actinomycetota</taxon>
        <taxon>Actinomycetes</taxon>
        <taxon>Micrococcales</taxon>
        <taxon>Micrococcaceae</taxon>
        <taxon>Arthrobacter</taxon>
    </lineage>
</organism>
<dbReference type="PANTHER" id="PTHR41913">
    <property type="entry name" value="DUF1684 DOMAIN-CONTAINING PROTEIN"/>
    <property type="match status" value="1"/>
</dbReference>
<sequence>MTLLTTALDTADWRKSVFKLYGQVRRSAAEDSPEAAHALWRAGRDHLLGTHPASPLDDAAKERFAGVAMADYDPSYRFEAAVSDEGAGEVRDVETGTDGTVPFQRLGSVVLPGLGQLALWRLQSYGGGIFLPLRDTTAGRDGGTYGGGRYLLDTIKGAHLGEGRQPGSIVIDLNFCYNASCAYDEAWACPLPGPENRLDADVPVGELYRTY</sequence>
<name>A0A4R5TZN5_9MICC</name>
<dbReference type="PANTHER" id="PTHR41913:SF1">
    <property type="entry name" value="DUF1684 DOMAIN-CONTAINING PROTEIN"/>
    <property type="match status" value="1"/>
</dbReference>
<evidence type="ECO:0000313" key="2">
    <source>
        <dbReference type="Proteomes" id="UP000295411"/>
    </source>
</evidence>
<protein>
    <submittedName>
        <fullName evidence="1">DUF1684 domain-containing protein</fullName>
    </submittedName>
</protein>
<reference evidence="1 2" key="1">
    <citation type="submission" date="2019-03" db="EMBL/GenBank/DDBJ databases">
        <title>Arthrobacter sp. nov., an bacterium isolated from biocrust in Mu Us Desert.</title>
        <authorList>
            <person name="Lixiong L."/>
        </authorList>
    </citation>
    <scope>NUCLEOTIDE SEQUENCE [LARGE SCALE GENOMIC DNA]</scope>
    <source>
        <strain evidence="1 2">SLN-3</strain>
    </source>
</reference>
<dbReference type="Proteomes" id="UP000295411">
    <property type="component" value="Unassembled WGS sequence"/>
</dbReference>
<accession>A0A4R5TZN5</accession>
<proteinExistence type="predicted"/>
<dbReference type="RefSeq" id="WP_133403079.1">
    <property type="nucleotide sequence ID" value="NZ_SMTK01000002.1"/>
</dbReference>
<keyword evidence="2" id="KW-1185">Reference proteome</keyword>